<evidence type="ECO:0000259" key="6">
    <source>
        <dbReference type="Pfam" id="PF01957"/>
    </source>
</evidence>
<accession>A0A1X7H396</accession>
<evidence type="ECO:0000256" key="2">
    <source>
        <dbReference type="ARBA" id="ARBA00022692"/>
    </source>
</evidence>
<evidence type="ECO:0000256" key="4">
    <source>
        <dbReference type="ARBA" id="ARBA00023136"/>
    </source>
</evidence>
<sequence>MSFEPHWLWLIAAAVLAGAELLIPGVFLIFLAAAALLTGVVAGAFGIPVAFQLAAFALFAIGSLQAGRRYYARREVPSADPHLNDRIHRYIGETVTVVTAIENGSGRVKLGDGVWTARGPDAPVGAHVRILGAEGTALRVTPVTELPSPE</sequence>
<reference evidence="8" key="1">
    <citation type="submission" date="2017-04" db="EMBL/GenBank/DDBJ databases">
        <authorList>
            <person name="Varghese N."/>
            <person name="Submissions S."/>
        </authorList>
    </citation>
    <scope>NUCLEOTIDE SEQUENCE [LARGE SCALE GENOMIC DNA]</scope>
    <source>
        <strain evidence="8">Dd16</strain>
    </source>
</reference>
<dbReference type="STRING" id="941907.SAMN06295910_2795"/>
<comment type="subcellular location">
    <subcellularLocation>
        <location evidence="1">Membrane</location>
        <topology evidence="1">Multi-pass membrane protein</topology>
    </subcellularLocation>
</comment>
<dbReference type="Proteomes" id="UP000192934">
    <property type="component" value="Chromosome I"/>
</dbReference>
<evidence type="ECO:0000313" key="8">
    <source>
        <dbReference type="Proteomes" id="UP000192934"/>
    </source>
</evidence>
<dbReference type="EMBL" id="LT840185">
    <property type="protein sequence ID" value="SMF79035.1"/>
    <property type="molecule type" value="Genomic_DNA"/>
</dbReference>
<dbReference type="Gene3D" id="2.40.50.140">
    <property type="entry name" value="Nucleic acid-binding proteins"/>
    <property type="match status" value="1"/>
</dbReference>
<organism evidence="7 8">
    <name type="scientific">Allosphingosinicella indica</name>
    <dbReference type="NCBI Taxonomy" id="941907"/>
    <lineage>
        <taxon>Bacteria</taxon>
        <taxon>Pseudomonadati</taxon>
        <taxon>Pseudomonadota</taxon>
        <taxon>Alphaproteobacteria</taxon>
        <taxon>Sphingomonadales</taxon>
        <taxon>Sphingomonadaceae</taxon>
        <taxon>Allosphingosinicella</taxon>
    </lineage>
</organism>
<dbReference type="RefSeq" id="WP_085219300.1">
    <property type="nucleotide sequence ID" value="NZ_LT840185.1"/>
</dbReference>
<feature type="transmembrane region" description="Helical" evidence="5">
    <location>
        <begin position="40"/>
        <end position="64"/>
    </location>
</feature>
<dbReference type="InterPro" id="IPR052165">
    <property type="entry name" value="Membrane_assoc_protease"/>
</dbReference>
<protein>
    <recommendedName>
        <fullName evidence="6">NfeD-like C-terminal domain-containing protein</fullName>
    </recommendedName>
</protein>
<keyword evidence="2 5" id="KW-0812">Transmembrane</keyword>
<name>A0A1X7H396_9SPHN</name>
<keyword evidence="4 5" id="KW-0472">Membrane</keyword>
<keyword evidence="8" id="KW-1185">Reference proteome</keyword>
<dbReference type="GO" id="GO:0005886">
    <property type="term" value="C:plasma membrane"/>
    <property type="evidence" value="ECO:0007669"/>
    <property type="project" value="TreeGrafter"/>
</dbReference>
<keyword evidence="3 5" id="KW-1133">Transmembrane helix</keyword>
<dbReference type="PANTHER" id="PTHR33507">
    <property type="entry name" value="INNER MEMBRANE PROTEIN YBBJ"/>
    <property type="match status" value="1"/>
</dbReference>
<feature type="domain" description="NfeD-like C-terminal" evidence="6">
    <location>
        <begin position="88"/>
        <end position="142"/>
    </location>
</feature>
<evidence type="ECO:0000313" key="7">
    <source>
        <dbReference type="EMBL" id="SMF79035.1"/>
    </source>
</evidence>
<evidence type="ECO:0000256" key="5">
    <source>
        <dbReference type="SAM" id="Phobius"/>
    </source>
</evidence>
<dbReference type="Pfam" id="PF01957">
    <property type="entry name" value="NfeD"/>
    <property type="match status" value="1"/>
</dbReference>
<dbReference type="AlphaFoldDB" id="A0A1X7H396"/>
<proteinExistence type="predicted"/>
<evidence type="ECO:0000256" key="3">
    <source>
        <dbReference type="ARBA" id="ARBA00022989"/>
    </source>
</evidence>
<dbReference type="PANTHER" id="PTHR33507:SF3">
    <property type="entry name" value="INNER MEMBRANE PROTEIN YBBJ"/>
    <property type="match status" value="1"/>
</dbReference>
<evidence type="ECO:0000256" key="1">
    <source>
        <dbReference type="ARBA" id="ARBA00004141"/>
    </source>
</evidence>
<feature type="transmembrane region" description="Helical" evidence="5">
    <location>
        <begin position="7"/>
        <end position="34"/>
    </location>
</feature>
<dbReference type="OrthoDB" id="9810336at2"/>
<dbReference type="InterPro" id="IPR002810">
    <property type="entry name" value="NfeD-like_C"/>
</dbReference>
<dbReference type="InterPro" id="IPR012340">
    <property type="entry name" value="NA-bd_OB-fold"/>
</dbReference>
<gene>
    <name evidence="7" type="ORF">SAMN06295910_2795</name>
</gene>